<dbReference type="Proteomes" id="UP000031552">
    <property type="component" value="Unassembled WGS sequence"/>
</dbReference>
<accession>A0A090CXV3</accession>
<reference evidence="8" key="2">
    <citation type="submission" date="2014-09" db="EMBL/GenBank/DDBJ databases">
        <title>Criblamydia sequanensis harbors a mega-plasmid encoding arsenite resistance.</title>
        <authorList>
            <person name="Bertelli C."/>
            <person name="Goesmann A."/>
            <person name="Greub G."/>
        </authorList>
    </citation>
    <scope>NUCLEOTIDE SEQUENCE [LARGE SCALE GENOMIC DNA]</scope>
    <source>
        <strain evidence="8">CRIB-18</strain>
    </source>
</reference>
<dbReference type="EMBL" id="CCEJ010000001">
    <property type="protein sequence ID" value="CDR33062.1"/>
    <property type="molecule type" value="Genomic_DNA"/>
</dbReference>
<comment type="similarity">
    <text evidence="1 6 7">Belongs to the universal ribosomal protein uS17 family.</text>
</comment>
<dbReference type="OrthoDB" id="9811714at2"/>
<protein>
    <recommendedName>
        <fullName evidence="6">Small ribosomal subunit protein uS17</fullName>
    </recommendedName>
</protein>
<evidence type="ECO:0000256" key="6">
    <source>
        <dbReference type="HAMAP-Rule" id="MF_01345"/>
    </source>
</evidence>
<comment type="caution">
    <text evidence="8">The sequence shown here is derived from an EMBL/GenBank/DDBJ whole genome shotgun (WGS) entry which is preliminary data.</text>
</comment>
<dbReference type="GO" id="GO:0022627">
    <property type="term" value="C:cytosolic small ribosomal subunit"/>
    <property type="evidence" value="ECO:0007669"/>
    <property type="project" value="TreeGrafter"/>
</dbReference>
<dbReference type="InterPro" id="IPR000266">
    <property type="entry name" value="Ribosomal_uS17"/>
</dbReference>
<dbReference type="InterPro" id="IPR019984">
    <property type="entry name" value="Ribosomal_uS17_bact/chlr"/>
</dbReference>
<keyword evidence="5 6" id="KW-0687">Ribonucleoprotein</keyword>
<keyword evidence="2 6" id="KW-0699">rRNA-binding</keyword>
<sequence length="81" mass="9466">MEETSRANKRKTKKGIVISNKMVNTVVVAVDSVKRHPRYEKVVTIRNKFYAHHEGKPLQIGDEVIIQETRPISKLKRWRVV</sequence>
<evidence type="ECO:0000256" key="7">
    <source>
        <dbReference type="RuleBase" id="RU003872"/>
    </source>
</evidence>
<comment type="subunit">
    <text evidence="6">Part of the 30S ribosomal subunit.</text>
</comment>
<comment type="function">
    <text evidence="6">One of the primary rRNA binding proteins, it binds specifically to the 5'-end of 16S ribosomal RNA.</text>
</comment>
<dbReference type="STRING" id="1437425.CSEC_0223"/>
<evidence type="ECO:0000256" key="5">
    <source>
        <dbReference type="ARBA" id="ARBA00023274"/>
    </source>
</evidence>
<dbReference type="PROSITE" id="PS00056">
    <property type="entry name" value="RIBOSOMAL_S17"/>
    <property type="match status" value="1"/>
</dbReference>
<evidence type="ECO:0000313" key="8">
    <source>
        <dbReference type="EMBL" id="CDR33062.1"/>
    </source>
</evidence>
<dbReference type="RefSeq" id="WP_041016558.1">
    <property type="nucleotide sequence ID" value="NZ_CCEJ010000001.1"/>
</dbReference>
<dbReference type="InterPro" id="IPR019979">
    <property type="entry name" value="Ribosomal_uS17_CS"/>
</dbReference>
<dbReference type="eggNOG" id="COG0186">
    <property type="taxonomic scope" value="Bacteria"/>
</dbReference>
<dbReference type="Pfam" id="PF00366">
    <property type="entry name" value="Ribosomal_S17"/>
    <property type="match status" value="1"/>
</dbReference>
<name>A0A090CXV3_9BACT</name>
<dbReference type="Gene3D" id="2.40.50.140">
    <property type="entry name" value="Nucleic acid-binding proteins"/>
    <property type="match status" value="1"/>
</dbReference>
<keyword evidence="3 6" id="KW-0694">RNA-binding</keyword>
<evidence type="ECO:0000256" key="3">
    <source>
        <dbReference type="ARBA" id="ARBA00022884"/>
    </source>
</evidence>
<dbReference type="InterPro" id="IPR012340">
    <property type="entry name" value="NA-bd_OB-fold"/>
</dbReference>
<dbReference type="PRINTS" id="PR00973">
    <property type="entry name" value="RIBOSOMALS17"/>
</dbReference>
<dbReference type="SUPFAM" id="SSF50249">
    <property type="entry name" value="Nucleic acid-binding proteins"/>
    <property type="match status" value="1"/>
</dbReference>
<organism evidence="8 9">
    <name type="scientific">Candidatus Criblamydia sequanensis CRIB-18</name>
    <dbReference type="NCBI Taxonomy" id="1437425"/>
    <lineage>
        <taxon>Bacteria</taxon>
        <taxon>Pseudomonadati</taxon>
        <taxon>Chlamydiota</taxon>
        <taxon>Chlamydiia</taxon>
        <taxon>Parachlamydiales</taxon>
        <taxon>Candidatus Criblamydiaceae</taxon>
        <taxon>Candidatus Criblamydia</taxon>
    </lineage>
</organism>
<dbReference type="HAMAP" id="MF_01345_B">
    <property type="entry name" value="Ribosomal_uS17_B"/>
    <property type="match status" value="1"/>
</dbReference>
<reference evidence="8" key="1">
    <citation type="submission" date="2013-12" db="EMBL/GenBank/DDBJ databases">
        <authorList>
            <person name="Linke B."/>
        </authorList>
    </citation>
    <scope>NUCLEOTIDE SEQUENCE [LARGE SCALE GENOMIC DNA]</scope>
    <source>
        <strain evidence="8">CRIB-18</strain>
    </source>
</reference>
<evidence type="ECO:0000256" key="4">
    <source>
        <dbReference type="ARBA" id="ARBA00022980"/>
    </source>
</evidence>
<dbReference type="GO" id="GO:0006412">
    <property type="term" value="P:translation"/>
    <property type="evidence" value="ECO:0007669"/>
    <property type="project" value="UniProtKB-UniRule"/>
</dbReference>
<gene>
    <name evidence="6 8" type="primary">rpsQ</name>
    <name evidence="8" type="ORF">CSEC_0223</name>
</gene>
<dbReference type="GO" id="GO:0019843">
    <property type="term" value="F:rRNA binding"/>
    <property type="evidence" value="ECO:0007669"/>
    <property type="project" value="UniProtKB-UniRule"/>
</dbReference>
<evidence type="ECO:0000313" key="9">
    <source>
        <dbReference type="Proteomes" id="UP000031552"/>
    </source>
</evidence>
<dbReference type="PANTHER" id="PTHR10744">
    <property type="entry name" value="40S RIBOSOMAL PROTEIN S11 FAMILY MEMBER"/>
    <property type="match status" value="1"/>
</dbReference>
<dbReference type="PANTHER" id="PTHR10744:SF1">
    <property type="entry name" value="SMALL RIBOSOMAL SUBUNIT PROTEIN US17M"/>
    <property type="match status" value="1"/>
</dbReference>
<dbReference type="GO" id="GO:0003735">
    <property type="term" value="F:structural constituent of ribosome"/>
    <property type="evidence" value="ECO:0007669"/>
    <property type="project" value="InterPro"/>
</dbReference>
<proteinExistence type="inferred from homology"/>
<keyword evidence="9" id="KW-1185">Reference proteome</keyword>
<evidence type="ECO:0000256" key="2">
    <source>
        <dbReference type="ARBA" id="ARBA00022730"/>
    </source>
</evidence>
<dbReference type="NCBIfam" id="NF004123">
    <property type="entry name" value="PRK05610.1"/>
    <property type="match status" value="1"/>
</dbReference>
<dbReference type="AlphaFoldDB" id="A0A090CXV3"/>
<dbReference type="CDD" id="cd00364">
    <property type="entry name" value="Ribosomal_uS17"/>
    <property type="match status" value="1"/>
</dbReference>
<evidence type="ECO:0000256" key="1">
    <source>
        <dbReference type="ARBA" id="ARBA00010254"/>
    </source>
</evidence>
<keyword evidence="4 6" id="KW-0689">Ribosomal protein</keyword>